<dbReference type="Proteomes" id="UP001595973">
    <property type="component" value="Unassembled WGS sequence"/>
</dbReference>
<comment type="caution">
    <text evidence="2">The sequence shown here is derived from an EMBL/GenBank/DDBJ whole genome shotgun (WGS) entry which is preliminary data.</text>
</comment>
<dbReference type="InterPro" id="IPR010412">
    <property type="entry name" value="DUF1007"/>
</dbReference>
<dbReference type="RefSeq" id="WP_380714971.1">
    <property type="nucleotide sequence ID" value="NZ_JBHSGI010000002.1"/>
</dbReference>
<gene>
    <name evidence="2" type="ORF">ACFO5X_00780</name>
</gene>
<evidence type="ECO:0000313" key="3">
    <source>
        <dbReference type="Proteomes" id="UP001595973"/>
    </source>
</evidence>
<reference evidence="3" key="1">
    <citation type="journal article" date="2019" name="Int. J. Syst. Evol. Microbiol.">
        <title>The Global Catalogue of Microorganisms (GCM) 10K type strain sequencing project: providing services to taxonomists for standard genome sequencing and annotation.</title>
        <authorList>
            <consortium name="The Broad Institute Genomics Platform"/>
            <consortium name="The Broad Institute Genome Sequencing Center for Infectious Disease"/>
            <person name="Wu L."/>
            <person name="Ma J."/>
        </authorList>
    </citation>
    <scope>NUCLEOTIDE SEQUENCE [LARGE SCALE GENOMIC DNA]</scope>
    <source>
        <strain evidence="3">CGMCC 4.7283</strain>
    </source>
</reference>
<feature type="chain" id="PRO_5045731375" evidence="1">
    <location>
        <begin position="19"/>
        <end position="216"/>
    </location>
</feature>
<feature type="signal peptide" evidence="1">
    <location>
        <begin position="1"/>
        <end position="18"/>
    </location>
</feature>
<organism evidence="2 3">
    <name type="scientific">Seohaeicola nanhaiensis</name>
    <dbReference type="NCBI Taxonomy" id="1387282"/>
    <lineage>
        <taxon>Bacteria</taxon>
        <taxon>Pseudomonadati</taxon>
        <taxon>Pseudomonadota</taxon>
        <taxon>Alphaproteobacteria</taxon>
        <taxon>Rhodobacterales</taxon>
        <taxon>Roseobacteraceae</taxon>
        <taxon>Seohaeicola</taxon>
    </lineage>
</organism>
<dbReference type="EMBL" id="JBHSGI010000002">
    <property type="protein sequence ID" value="MFC4667073.1"/>
    <property type="molecule type" value="Genomic_DNA"/>
</dbReference>
<sequence>MRRALALLAALAPLPAAAHPHVFIDTGFEIVIDETGALTHVRTTWAYDEFYTLLISEDMDIDQDFDGVLTEAEKQRLTGFDMQWIEGFNGDLEATLDGQPLTLSGPLELTAVIEKGRIITTHLRAVEGAPRLAGRLLSLKPYDPTFYTAYSVALPVTLKGGDTCMVEAIEPDIDAAMEDMRQQLLRLDKDADLEENGFPEVGAEFATDVQVSCPAS</sequence>
<dbReference type="Pfam" id="PF06226">
    <property type="entry name" value="DUF1007"/>
    <property type="match status" value="1"/>
</dbReference>
<name>A0ABV9KB14_9RHOB</name>
<keyword evidence="1" id="KW-0732">Signal</keyword>
<protein>
    <submittedName>
        <fullName evidence="2">DUF1007 family protein</fullName>
    </submittedName>
</protein>
<accession>A0ABV9KB14</accession>
<evidence type="ECO:0000256" key="1">
    <source>
        <dbReference type="SAM" id="SignalP"/>
    </source>
</evidence>
<evidence type="ECO:0000313" key="2">
    <source>
        <dbReference type="EMBL" id="MFC4667073.1"/>
    </source>
</evidence>
<proteinExistence type="predicted"/>
<keyword evidence="3" id="KW-1185">Reference proteome</keyword>